<protein>
    <submittedName>
        <fullName evidence="1">Uncharacterized protein</fullName>
    </submittedName>
</protein>
<dbReference type="Proteomes" id="UP000299102">
    <property type="component" value="Unassembled WGS sequence"/>
</dbReference>
<proteinExistence type="predicted"/>
<organism evidence="1 2">
    <name type="scientific">Eumeta variegata</name>
    <name type="common">Bagworm moth</name>
    <name type="synonym">Eumeta japonica</name>
    <dbReference type="NCBI Taxonomy" id="151549"/>
    <lineage>
        <taxon>Eukaryota</taxon>
        <taxon>Metazoa</taxon>
        <taxon>Ecdysozoa</taxon>
        <taxon>Arthropoda</taxon>
        <taxon>Hexapoda</taxon>
        <taxon>Insecta</taxon>
        <taxon>Pterygota</taxon>
        <taxon>Neoptera</taxon>
        <taxon>Endopterygota</taxon>
        <taxon>Lepidoptera</taxon>
        <taxon>Glossata</taxon>
        <taxon>Ditrysia</taxon>
        <taxon>Tineoidea</taxon>
        <taxon>Psychidae</taxon>
        <taxon>Oiketicinae</taxon>
        <taxon>Eumeta</taxon>
    </lineage>
</organism>
<dbReference type="EMBL" id="BGZK01002856">
    <property type="protein sequence ID" value="GBP97011.1"/>
    <property type="molecule type" value="Genomic_DNA"/>
</dbReference>
<name>A0A4C2A824_EUMVA</name>
<dbReference type="AlphaFoldDB" id="A0A4C2A824"/>
<evidence type="ECO:0000313" key="2">
    <source>
        <dbReference type="Proteomes" id="UP000299102"/>
    </source>
</evidence>
<gene>
    <name evidence="1" type="ORF">EVAR_100332_1</name>
</gene>
<evidence type="ECO:0000313" key="1">
    <source>
        <dbReference type="EMBL" id="GBP97011.1"/>
    </source>
</evidence>
<comment type="caution">
    <text evidence="1">The sequence shown here is derived from an EMBL/GenBank/DDBJ whole genome shotgun (WGS) entry which is preliminary data.</text>
</comment>
<keyword evidence="2" id="KW-1185">Reference proteome</keyword>
<accession>A0A4C2A824</accession>
<sequence>MCVCVCPNGFFRRLSTFCLITTTNLFQTGSRLGPPAKGKRVNLRHVDEQEGDVREEVAAPHRVCVVEDGTLVISGREFYLESEGFLQVIHIYTYRKQLE</sequence>
<reference evidence="1 2" key="1">
    <citation type="journal article" date="2019" name="Commun. Biol.">
        <title>The bagworm genome reveals a unique fibroin gene that provides high tensile strength.</title>
        <authorList>
            <person name="Kono N."/>
            <person name="Nakamura H."/>
            <person name="Ohtoshi R."/>
            <person name="Tomita M."/>
            <person name="Numata K."/>
            <person name="Arakawa K."/>
        </authorList>
    </citation>
    <scope>NUCLEOTIDE SEQUENCE [LARGE SCALE GENOMIC DNA]</scope>
</reference>